<feature type="transmembrane region" description="Helical" evidence="7">
    <location>
        <begin position="265"/>
        <end position="286"/>
    </location>
</feature>
<evidence type="ECO:0000259" key="8">
    <source>
        <dbReference type="Pfam" id="PF02687"/>
    </source>
</evidence>
<keyword evidence="5 7" id="KW-0472">Membrane</keyword>
<feature type="transmembrane region" description="Helical" evidence="7">
    <location>
        <begin position="472"/>
        <end position="494"/>
    </location>
</feature>
<feature type="transmembrane region" description="Helical" evidence="7">
    <location>
        <begin position="357"/>
        <end position="378"/>
    </location>
</feature>
<dbReference type="GO" id="GO:0022857">
    <property type="term" value="F:transmembrane transporter activity"/>
    <property type="evidence" value="ECO:0007669"/>
    <property type="project" value="TreeGrafter"/>
</dbReference>
<protein>
    <submittedName>
        <fullName evidence="10">ABC transporter permease</fullName>
    </submittedName>
</protein>
<evidence type="ECO:0000256" key="3">
    <source>
        <dbReference type="ARBA" id="ARBA00022692"/>
    </source>
</evidence>
<feature type="domain" description="ABC3 transporter permease C-terminal" evidence="8">
    <location>
        <begin position="270"/>
        <end position="384"/>
    </location>
</feature>
<organism evidence="10 11">
    <name type="scientific">Herbidospora solisilvae</name>
    <dbReference type="NCBI Taxonomy" id="2696284"/>
    <lineage>
        <taxon>Bacteria</taxon>
        <taxon>Bacillati</taxon>
        <taxon>Actinomycetota</taxon>
        <taxon>Actinomycetes</taxon>
        <taxon>Streptosporangiales</taxon>
        <taxon>Streptosporangiaceae</taxon>
        <taxon>Herbidospora</taxon>
    </lineage>
</organism>
<dbReference type="GO" id="GO:0005886">
    <property type="term" value="C:plasma membrane"/>
    <property type="evidence" value="ECO:0007669"/>
    <property type="project" value="UniProtKB-SubCell"/>
</dbReference>
<keyword evidence="3 7" id="KW-0812">Transmembrane</keyword>
<name>A0A7C9NF65_9ACTN</name>
<evidence type="ECO:0000256" key="2">
    <source>
        <dbReference type="ARBA" id="ARBA00022475"/>
    </source>
</evidence>
<feature type="transmembrane region" description="Helical" evidence="7">
    <location>
        <begin position="298"/>
        <end position="324"/>
    </location>
</feature>
<evidence type="ECO:0000313" key="11">
    <source>
        <dbReference type="Proteomes" id="UP000479526"/>
    </source>
</evidence>
<dbReference type="AlphaFoldDB" id="A0A7C9NF65"/>
<keyword evidence="2" id="KW-1003">Cell membrane</keyword>
<dbReference type="Pfam" id="PF12704">
    <property type="entry name" value="MacB_PCD"/>
    <property type="match status" value="1"/>
</dbReference>
<sequence>MGRVLLVFRLVLGDLRRHPGPAVLLVVSTLVATAVLSLGMSLPGATERLYLQTRAATAGPDVVVVAPGTSRAADAALRSLENVPGVAARSRTYRTFFTPITTSGGEVRAAVLGADAKPGPIDRPLVTSGEWVRPGGVVVERGFAGALRLRVGDRVRVGGRSFPVVGIAVTAARMVYPWATMGGPDGGPSDRSGLVWLHERDTRALAGADVPAASLVYLRLRDPAATAAFRAVYHEAHDPAVRLNAFTWPVIAFQDAVYLRDGQPILIVGGWLLSFMAVAGLTTLAAGRAAGQIRRAGLLKVVGATPGLVAVVLLTEHLALALVADAAGLTVTRLVAPLVVNPSGSLLTTDAGPSGPVVAMTTVVAVGVAVLTALAPAVRALRTEAVATLSPAVRRPDHLVLLSRLAGLLPVPLLLGLRLVARRPGRVLLHAGGTATTAVGLTVLLMVDAQPDRGWDLGGVTMADLMDDRSRLLLLGVITAMVTLAVVNTLTLTWTTATESRVTMAVARTLGATPGQVTAGLATAQLLPTLPGALAGIPLGLFTQWFFGHQNPPQPPAPALWLIPPALLLATAALAALPARASARRSVAETLRAEAV</sequence>
<keyword evidence="4 7" id="KW-1133">Transmembrane helix</keyword>
<reference evidence="10 11" key="1">
    <citation type="submission" date="2020-01" db="EMBL/GenBank/DDBJ databases">
        <title>Herbidospora sp. NEAU-GS84 nov., a novel actinomycete isolated from soil.</title>
        <authorList>
            <person name="Han L."/>
        </authorList>
    </citation>
    <scope>NUCLEOTIDE SEQUENCE [LARGE SCALE GENOMIC DNA]</scope>
    <source>
        <strain evidence="10 11">NEAU-GS84</strain>
    </source>
</reference>
<feature type="transmembrane region" description="Helical" evidence="7">
    <location>
        <begin position="157"/>
        <end position="176"/>
    </location>
</feature>
<dbReference type="Pfam" id="PF02687">
    <property type="entry name" value="FtsX"/>
    <property type="match status" value="2"/>
</dbReference>
<dbReference type="InterPro" id="IPR050250">
    <property type="entry name" value="Macrolide_Exporter_MacB"/>
</dbReference>
<comment type="subcellular location">
    <subcellularLocation>
        <location evidence="1">Cell membrane</location>
        <topology evidence="1">Multi-pass membrane protein</topology>
    </subcellularLocation>
</comment>
<keyword evidence="11" id="KW-1185">Reference proteome</keyword>
<dbReference type="PANTHER" id="PTHR30572">
    <property type="entry name" value="MEMBRANE COMPONENT OF TRANSPORTER-RELATED"/>
    <property type="match status" value="1"/>
</dbReference>
<dbReference type="InterPro" id="IPR025857">
    <property type="entry name" value="MacB_PCD"/>
</dbReference>
<feature type="transmembrane region" description="Helical" evidence="7">
    <location>
        <begin position="427"/>
        <end position="447"/>
    </location>
</feature>
<evidence type="ECO:0000313" key="10">
    <source>
        <dbReference type="EMBL" id="NAS20792.1"/>
    </source>
</evidence>
<evidence type="ECO:0000256" key="1">
    <source>
        <dbReference type="ARBA" id="ARBA00004651"/>
    </source>
</evidence>
<feature type="transmembrane region" description="Helical" evidence="7">
    <location>
        <begin position="20"/>
        <end position="42"/>
    </location>
</feature>
<feature type="transmembrane region" description="Helical" evidence="7">
    <location>
        <begin position="559"/>
        <end position="577"/>
    </location>
</feature>
<evidence type="ECO:0000256" key="4">
    <source>
        <dbReference type="ARBA" id="ARBA00022989"/>
    </source>
</evidence>
<evidence type="ECO:0000256" key="7">
    <source>
        <dbReference type="SAM" id="Phobius"/>
    </source>
</evidence>
<evidence type="ECO:0000259" key="9">
    <source>
        <dbReference type="Pfam" id="PF12704"/>
    </source>
</evidence>
<evidence type="ECO:0000256" key="6">
    <source>
        <dbReference type="ARBA" id="ARBA00038076"/>
    </source>
</evidence>
<evidence type="ECO:0000256" key="5">
    <source>
        <dbReference type="ARBA" id="ARBA00023136"/>
    </source>
</evidence>
<dbReference type="Proteomes" id="UP000479526">
    <property type="component" value="Unassembled WGS sequence"/>
</dbReference>
<proteinExistence type="inferred from homology"/>
<comment type="similarity">
    <text evidence="6">Belongs to the ABC-4 integral membrane protein family.</text>
</comment>
<dbReference type="RefSeq" id="WP_161478256.1">
    <property type="nucleotide sequence ID" value="NZ_WXEW01000001.1"/>
</dbReference>
<gene>
    <name evidence="10" type="ORF">GT755_03730</name>
</gene>
<dbReference type="EMBL" id="WXEW01000001">
    <property type="protein sequence ID" value="NAS20792.1"/>
    <property type="molecule type" value="Genomic_DNA"/>
</dbReference>
<accession>A0A7C9NF65</accession>
<dbReference type="PANTHER" id="PTHR30572:SF4">
    <property type="entry name" value="ABC TRANSPORTER PERMEASE YTRF"/>
    <property type="match status" value="1"/>
</dbReference>
<feature type="domain" description="MacB-like periplasmic core" evidence="9">
    <location>
        <begin position="40"/>
        <end position="231"/>
    </location>
</feature>
<comment type="caution">
    <text evidence="10">The sequence shown here is derived from an EMBL/GenBank/DDBJ whole genome shotgun (WGS) entry which is preliminary data.</text>
</comment>
<feature type="domain" description="ABC3 transporter permease C-terminal" evidence="8">
    <location>
        <begin position="477"/>
        <end position="585"/>
    </location>
</feature>
<dbReference type="InterPro" id="IPR003838">
    <property type="entry name" value="ABC3_permease_C"/>
</dbReference>